<dbReference type="InterPro" id="IPR009057">
    <property type="entry name" value="Homeodomain-like_sf"/>
</dbReference>
<dbReference type="PANTHER" id="PTHR46564">
    <property type="entry name" value="TRANSPOSASE"/>
    <property type="match status" value="1"/>
</dbReference>
<name>A0A397SV92_9GLOM</name>
<comment type="caution">
    <text evidence="3">The sequence shown here is derived from an EMBL/GenBank/DDBJ whole genome shotgun (WGS) entry which is preliminary data.</text>
</comment>
<feature type="domain" description="Winged helix-turn helix" evidence="2">
    <location>
        <begin position="170"/>
        <end position="223"/>
    </location>
</feature>
<gene>
    <name evidence="3" type="ORF">C1645_738216</name>
</gene>
<dbReference type="AlphaFoldDB" id="A0A397SV92"/>
<protein>
    <submittedName>
        <fullName evidence="3">DDE superfamily endonuclease-domain-containing protein</fullName>
    </submittedName>
</protein>
<dbReference type="SUPFAM" id="SSF46689">
    <property type="entry name" value="Homeodomain-like"/>
    <property type="match status" value="1"/>
</dbReference>
<dbReference type="GO" id="GO:0003676">
    <property type="term" value="F:nucleic acid binding"/>
    <property type="evidence" value="ECO:0007669"/>
    <property type="project" value="InterPro"/>
</dbReference>
<dbReference type="InterPro" id="IPR036397">
    <property type="entry name" value="RNaseH_sf"/>
</dbReference>
<dbReference type="InterPro" id="IPR025959">
    <property type="entry name" value="Winged_HTH_dom"/>
</dbReference>
<dbReference type="PANTHER" id="PTHR46564:SF1">
    <property type="entry name" value="TRANSPOSASE"/>
    <property type="match status" value="1"/>
</dbReference>
<accession>A0A397SV92</accession>
<dbReference type="InterPro" id="IPR038717">
    <property type="entry name" value="Tc1-like_DDE_dom"/>
</dbReference>
<dbReference type="Gene3D" id="3.30.420.10">
    <property type="entry name" value="Ribonuclease H-like superfamily/Ribonuclease H"/>
    <property type="match status" value="1"/>
</dbReference>
<dbReference type="NCBIfam" id="NF033545">
    <property type="entry name" value="transpos_IS630"/>
    <property type="match status" value="1"/>
</dbReference>
<dbReference type="GO" id="GO:0004519">
    <property type="term" value="F:endonuclease activity"/>
    <property type="evidence" value="ECO:0007669"/>
    <property type="project" value="UniProtKB-KW"/>
</dbReference>
<dbReference type="Proteomes" id="UP000265703">
    <property type="component" value="Unassembled WGS sequence"/>
</dbReference>
<feature type="domain" description="Tc1-like transposase DDE" evidence="1">
    <location>
        <begin position="232"/>
        <end position="382"/>
    </location>
</feature>
<keyword evidence="3" id="KW-0540">Nuclease</keyword>
<evidence type="ECO:0000313" key="4">
    <source>
        <dbReference type="Proteomes" id="UP000265703"/>
    </source>
</evidence>
<evidence type="ECO:0000259" key="2">
    <source>
        <dbReference type="Pfam" id="PF13592"/>
    </source>
</evidence>
<keyword evidence="4" id="KW-1185">Reference proteome</keyword>
<keyword evidence="3" id="KW-0378">Hydrolase</keyword>
<dbReference type="STRING" id="658196.A0A397SV92"/>
<organism evidence="3 4">
    <name type="scientific">Glomus cerebriforme</name>
    <dbReference type="NCBI Taxonomy" id="658196"/>
    <lineage>
        <taxon>Eukaryota</taxon>
        <taxon>Fungi</taxon>
        <taxon>Fungi incertae sedis</taxon>
        <taxon>Mucoromycota</taxon>
        <taxon>Glomeromycotina</taxon>
        <taxon>Glomeromycetes</taxon>
        <taxon>Glomerales</taxon>
        <taxon>Glomeraceae</taxon>
        <taxon>Glomus</taxon>
    </lineage>
</organism>
<dbReference type="EMBL" id="QKYT01000198">
    <property type="protein sequence ID" value="RIA89953.1"/>
    <property type="molecule type" value="Genomic_DNA"/>
</dbReference>
<dbReference type="Pfam" id="PF13592">
    <property type="entry name" value="HTH_33"/>
    <property type="match status" value="1"/>
</dbReference>
<keyword evidence="3" id="KW-0255">Endonuclease</keyword>
<sequence length="413" mass="48945">MKHCGRLSDNDTTICLEATGEHLERDKLERKLVRIYEPAVEMIDPAPKNVYAIVIVQCGNPLKGEEIYFRVWYRKRKFEEIKNIEVKNIDMFINKKQISMKLEPFQIVKLHQTGISHYKIGVIYQRSERTIYRWKKGDKGNKRKLGRKTIISESILVILLSYVEKNNTRTQQEMSDYIYKETGVMISQQIISYTLRKNKITRKKITYHYYERSDEKIKEFKEEVKPLLNLPIYALDECSFRLGESPRYAYSTKGQRAVSQRMGKRSISYTLILCIQNISKNGVFGYELIEGGAKSKEFHRFLSKFDWKDKENFLLLDNARVHRATKSCEKLGLSTIRDLLVNKRIEPKHLPPYTPELNPTELCFNFLRQQIEKYKPRTKKDLEMIIAKIIDILNQKDMTKFFRKCFETDINFL</sequence>
<dbReference type="Pfam" id="PF13358">
    <property type="entry name" value="DDE_3"/>
    <property type="match status" value="1"/>
</dbReference>
<dbReference type="InterPro" id="IPR047655">
    <property type="entry name" value="Transpos_IS630-like"/>
</dbReference>
<proteinExistence type="predicted"/>
<evidence type="ECO:0000259" key="1">
    <source>
        <dbReference type="Pfam" id="PF13358"/>
    </source>
</evidence>
<reference evidence="3 4" key="1">
    <citation type="submission" date="2018-06" db="EMBL/GenBank/DDBJ databases">
        <title>Comparative genomics reveals the genomic features of Rhizophagus irregularis, R. cerebriforme, R. diaphanum and Gigaspora rosea, and their symbiotic lifestyle signature.</title>
        <authorList>
            <person name="Morin E."/>
            <person name="San Clemente H."/>
            <person name="Chen E.C.H."/>
            <person name="De La Providencia I."/>
            <person name="Hainaut M."/>
            <person name="Kuo A."/>
            <person name="Kohler A."/>
            <person name="Murat C."/>
            <person name="Tang N."/>
            <person name="Roy S."/>
            <person name="Loubradou J."/>
            <person name="Henrissat B."/>
            <person name="Grigoriev I.V."/>
            <person name="Corradi N."/>
            <person name="Roux C."/>
            <person name="Martin F.M."/>
        </authorList>
    </citation>
    <scope>NUCLEOTIDE SEQUENCE [LARGE SCALE GENOMIC DNA]</scope>
    <source>
        <strain evidence="3 4">DAOM 227022</strain>
    </source>
</reference>
<evidence type="ECO:0000313" key="3">
    <source>
        <dbReference type="EMBL" id="RIA89953.1"/>
    </source>
</evidence>
<dbReference type="OrthoDB" id="2266637at2759"/>